<dbReference type="Proteomes" id="UP001470752">
    <property type="component" value="Unassembled WGS sequence"/>
</dbReference>
<dbReference type="InterPro" id="IPR036554">
    <property type="entry name" value="GHMP_kinase_C_sf"/>
</dbReference>
<evidence type="ECO:0000259" key="5">
    <source>
        <dbReference type="Pfam" id="PF08544"/>
    </source>
</evidence>
<dbReference type="EMBL" id="JBBNFW010000093">
    <property type="protein sequence ID" value="MEQ2411893.1"/>
    <property type="molecule type" value="Genomic_DNA"/>
</dbReference>
<dbReference type="InterPro" id="IPR006206">
    <property type="entry name" value="Mevalonate/galactokinase"/>
</dbReference>
<reference evidence="6 7" key="1">
    <citation type="submission" date="2024-04" db="EMBL/GenBank/DDBJ databases">
        <title>Human intestinal bacterial collection.</title>
        <authorList>
            <person name="Pauvert C."/>
            <person name="Hitch T.C.A."/>
            <person name="Clavel T."/>
        </authorList>
    </citation>
    <scope>NUCLEOTIDE SEQUENCE [LARGE SCALE GENOMIC DNA]</scope>
    <source>
        <strain evidence="6 7">CLA-AA-H161</strain>
    </source>
</reference>
<gene>
    <name evidence="6" type="ORF">AAAX94_02375</name>
</gene>
<keyword evidence="2" id="KW-0547">Nucleotide-binding</keyword>
<keyword evidence="7" id="KW-1185">Reference proteome</keyword>
<dbReference type="InterPro" id="IPR014721">
    <property type="entry name" value="Ribsml_uS5_D2-typ_fold_subgr"/>
</dbReference>
<keyword evidence="1" id="KW-0808">Transferase</keyword>
<dbReference type="PRINTS" id="PR00959">
    <property type="entry name" value="MEVGALKINASE"/>
</dbReference>
<dbReference type="Gene3D" id="3.30.230.10">
    <property type="match status" value="1"/>
</dbReference>
<keyword evidence="4" id="KW-0299">Galactose metabolism</keyword>
<dbReference type="SUPFAM" id="SSF54211">
    <property type="entry name" value="Ribosomal protein S5 domain 2-like"/>
    <property type="match status" value="1"/>
</dbReference>
<dbReference type="PIRSF" id="PIRSF000530">
    <property type="entry name" value="Galactokinase"/>
    <property type="match status" value="1"/>
</dbReference>
<organism evidence="6 7">
    <name type="scientific">Blautia acetigignens</name>
    <dbReference type="NCBI Taxonomy" id="2981783"/>
    <lineage>
        <taxon>Bacteria</taxon>
        <taxon>Bacillati</taxon>
        <taxon>Bacillota</taxon>
        <taxon>Clostridia</taxon>
        <taxon>Lachnospirales</taxon>
        <taxon>Lachnospiraceae</taxon>
        <taxon>Blautia</taxon>
    </lineage>
</organism>
<dbReference type="InterPro" id="IPR020568">
    <property type="entry name" value="Ribosomal_Su5_D2-typ_SF"/>
</dbReference>
<proteinExistence type="predicted"/>
<sequence length="266" mass="29953">MTISFLSVLCRVNQIQLSDLEVISIAKRAENEYVGVSSGKLDQSCEVYCRKDHLLYLDTADDSYERIPASSSMKPYKIAIFFSGVERTLAGSGYNLRVDECKSAAYDLMAFSGMSYGKYADAVLRQVPSEVFEQYKDRLPENFRKRAEHFYGESARVEAGVKAWREGDIETFGQLVSQSGYSSIHLYESGSDELRTMYEIMNRTKGIYGGRFSGAGFKGCCMALIDPDYEEEVLHQVTREYLSAFPKLEGKYSAYICESADGVVMK</sequence>
<evidence type="ECO:0000256" key="1">
    <source>
        <dbReference type="ARBA" id="ARBA00022679"/>
    </source>
</evidence>
<feature type="domain" description="GHMP kinase C-terminal" evidence="5">
    <location>
        <begin position="163"/>
        <end position="241"/>
    </location>
</feature>
<dbReference type="PANTHER" id="PTHR10457">
    <property type="entry name" value="MEVALONATE KINASE/GALACTOKINASE"/>
    <property type="match status" value="1"/>
</dbReference>
<name>A0ABV1CI32_9FIRM</name>
<dbReference type="Gene3D" id="3.30.70.890">
    <property type="entry name" value="GHMP kinase, C-terminal domain"/>
    <property type="match status" value="1"/>
</dbReference>
<evidence type="ECO:0000256" key="4">
    <source>
        <dbReference type="ARBA" id="ARBA00023144"/>
    </source>
</evidence>
<dbReference type="InterPro" id="IPR013750">
    <property type="entry name" value="GHMP_kinase_C_dom"/>
</dbReference>
<evidence type="ECO:0000313" key="7">
    <source>
        <dbReference type="Proteomes" id="UP001470752"/>
    </source>
</evidence>
<evidence type="ECO:0000313" key="6">
    <source>
        <dbReference type="EMBL" id="MEQ2411893.1"/>
    </source>
</evidence>
<dbReference type="PANTHER" id="PTHR10457:SF6">
    <property type="entry name" value="GALACTURONOKINASE"/>
    <property type="match status" value="1"/>
</dbReference>
<evidence type="ECO:0000256" key="2">
    <source>
        <dbReference type="ARBA" id="ARBA00022741"/>
    </source>
</evidence>
<keyword evidence="3" id="KW-0067">ATP-binding</keyword>
<comment type="caution">
    <text evidence="6">The sequence shown here is derived from an EMBL/GenBank/DDBJ whole genome shotgun (WGS) entry which is preliminary data.</text>
</comment>
<keyword evidence="4" id="KW-0119">Carbohydrate metabolism</keyword>
<dbReference type="Pfam" id="PF08544">
    <property type="entry name" value="GHMP_kinases_C"/>
    <property type="match status" value="1"/>
</dbReference>
<protein>
    <recommendedName>
        <fullName evidence="5">GHMP kinase C-terminal domain-containing protein</fullName>
    </recommendedName>
</protein>
<accession>A0ABV1CI32</accession>
<dbReference type="SUPFAM" id="SSF55060">
    <property type="entry name" value="GHMP Kinase, C-terminal domain"/>
    <property type="match status" value="1"/>
</dbReference>
<evidence type="ECO:0000256" key="3">
    <source>
        <dbReference type="ARBA" id="ARBA00022840"/>
    </source>
</evidence>